<accession>A0AC34PW72</accession>
<organism evidence="1 2">
    <name type="scientific">Panagrolaimus sp. JU765</name>
    <dbReference type="NCBI Taxonomy" id="591449"/>
    <lineage>
        <taxon>Eukaryota</taxon>
        <taxon>Metazoa</taxon>
        <taxon>Ecdysozoa</taxon>
        <taxon>Nematoda</taxon>
        <taxon>Chromadorea</taxon>
        <taxon>Rhabditida</taxon>
        <taxon>Tylenchina</taxon>
        <taxon>Panagrolaimomorpha</taxon>
        <taxon>Panagrolaimoidea</taxon>
        <taxon>Panagrolaimidae</taxon>
        <taxon>Panagrolaimus</taxon>
    </lineage>
</organism>
<proteinExistence type="predicted"/>
<name>A0AC34PW72_9BILA</name>
<dbReference type="WBParaSite" id="JU765_v2.g10509.t1">
    <property type="protein sequence ID" value="JU765_v2.g10509.t1"/>
    <property type="gene ID" value="JU765_v2.g10509"/>
</dbReference>
<evidence type="ECO:0000313" key="2">
    <source>
        <dbReference type="WBParaSite" id="JU765_v2.g10509.t1"/>
    </source>
</evidence>
<sequence length="454" mass="52073">MAEIEEKLSCQVCGDLNASKHYGSYCCSGCKGFFRRTLRNNRHYICLNEDDCPIIVENRNCCRACRYKKCLQAGLNPYLVHGDFGSTILPDSILSPDDSKRRKYKKRGERLSITSESSEVSMTSDCSMVKKENELSFEEECSRWQKLALNFHLDDKEMENAPLGYKRILPKMKVVDADSIAVYFVLVEKLCDNFIDSNANHMTSPTDEYFCSTAVSAEKALFQPRSVSSRTAINWSADYFIDSSGMKRMYCRILTHYGDWVSHIPEIFSLSYSDRVRLVIDRNVPCIDILLAYRSVINNAEGLVLSGGSYYPRKESDQRTVDIQIRPYLKRLTDTLYDEFIIPAKKMKMTEAEYALLRLLVFFLPVEGLSDDGKRIVRQAANFYRNVLSLNIQKEFPDYSTNEIMERMSKLMSFLPVIEIAKSAENAGFSIMTLFNIADLNGELTYEIYVKSQS</sequence>
<evidence type="ECO:0000313" key="1">
    <source>
        <dbReference type="Proteomes" id="UP000887576"/>
    </source>
</evidence>
<protein>
    <submittedName>
        <fullName evidence="2">Uncharacterized protein</fullName>
    </submittedName>
</protein>
<reference evidence="2" key="1">
    <citation type="submission" date="2022-11" db="UniProtKB">
        <authorList>
            <consortium name="WormBaseParasite"/>
        </authorList>
    </citation>
    <scope>IDENTIFICATION</scope>
</reference>
<dbReference type="Proteomes" id="UP000887576">
    <property type="component" value="Unplaced"/>
</dbReference>